<dbReference type="CDD" id="cd10580">
    <property type="entry name" value="TNFRSF10"/>
    <property type="match status" value="1"/>
</dbReference>
<feature type="compositionally biased region" description="Polar residues" evidence="12">
    <location>
        <begin position="9"/>
        <end position="20"/>
    </location>
</feature>
<dbReference type="AlphaFoldDB" id="A0A671EIT7"/>
<dbReference type="InterPro" id="IPR052491">
    <property type="entry name" value="TNFRSF10"/>
</dbReference>
<dbReference type="PANTHER" id="PTHR46330">
    <property type="entry name" value="TUMOR NECROSIS FACTOR RECEPTOR SUPERFAMILY MEMBER 10B"/>
    <property type="match status" value="1"/>
</dbReference>
<feature type="disulfide bond" evidence="11">
    <location>
        <begin position="117"/>
        <end position="135"/>
    </location>
</feature>
<dbReference type="GO" id="GO:0045569">
    <property type="term" value="F:TRAIL binding"/>
    <property type="evidence" value="ECO:0007669"/>
    <property type="project" value="InterPro"/>
</dbReference>
<evidence type="ECO:0000313" key="16">
    <source>
        <dbReference type="Proteomes" id="UP000472240"/>
    </source>
</evidence>
<gene>
    <name evidence="15" type="primary">TNFRSF10B</name>
</gene>
<organism evidence="15 16">
    <name type="scientific">Rhinolophus ferrumequinum</name>
    <name type="common">Greater horseshoe bat</name>
    <dbReference type="NCBI Taxonomy" id="59479"/>
    <lineage>
        <taxon>Eukaryota</taxon>
        <taxon>Metazoa</taxon>
        <taxon>Chordata</taxon>
        <taxon>Craniata</taxon>
        <taxon>Vertebrata</taxon>
        <taxon>Euteleostomi</taxon>
        <taxon>Mammalia</taxon>
        <taxon>Eutheria</taxon>
        <taxon>Laurasiatheria</taxon>
        <taxon>Chiroptera</taxon>
        <taxon>Yinpterochiroptera</taxon>
        <taxon>Rhinolophoidea</taxon>
        <taxon>Rhinolophidae</taxon>
        <taxon>Rhinolophinae</taxon>
        <taxon>Rhinolophus</taxon>
    </lineage>
</organism>
<dbReference type="SUPFAM" id="SSF57586">
    <property type="entry name" value="TNF receptor-like"/>
    <property type="match status" value="3"/>
</dbReference>
<comment type="caution">
    <text evidence="11">Lacks conserved residue(s) required for the propagation of feature annotation.</text>
</comment>
<reference evidence="16" key="3">
    <citation type="submission" date="2018-12" db="EMBL/GenBank/DDBJ databases">
        <title>G10K-VGP greater horseshoe bat female genome, primary haplotype.</title>
        <authorList>
            <person name="Teeling E."/>
            <person name="Myers G."/>
            <person name="Vernes S."/>
            <person name="Pippel M."/>
            <person name="Winkler S."/>
            <person name="Fedrigo O."/>
            <person name="Rhie A."/>
            <person name="Koren S."/>
            <person name="Phillippy A."/>
            <person name="Lewin H."/>
            <person name="Damas J."/>
            <person name="Howe K."/>
            <person name="Mountcastle J."/>
            <person name="Jarvis E.D."/>
        </authorList>
    </citation>
    <scope>NUCLEOTIDE SEQUENCE [LARGE SCALE GENOMIC DNA]</scope>
</reference>
<comment type="subcellular location">
    <subcellularLocation>
        <location evidence="1">Membrane</location>
        <topology evidence="1">Single-pass type I membrane protein</topology>
    </subcellularLocation>
</comment>
<proteinExistence type="predicted"/>
<dbReference type="FunFam" id="2.10.50.10:FF:000016">
    <property type="entry name" value="Tumor necrosis factor receptor superfamily member 10B"/>
    <property type="match status" value="1"/>
</dbReference>
<keyword evidence="5" id="KW-0677">Repeat</keyword>
<evidence type="ECO:0000256" key="7">
    <source>
        <dbReference type="ARBA" id="ARBA00023136"/>
    </source>
</evidence>
<feature type="disulfide bond" evidence="11">
    <location>
        <begin position="73"/>
        <end position="86"/>
    </location>
</feature>
<evidence type="ECO:0000256" key="8">
    <source>
        <dbReference type="ARBA" id="ARBA00023157"/>
    </source>
</evidence>
<evidence type="ECO:0000256" key="4">
    <source>
        <dbReference type="ARBA" id="ARBA00022729"/>
    </source>
</evidence>
<keyword evidence="3" id="KW-0053">Apoptosis</keyword>
<keyword evidence="6 13" id="KW-1133">Transmembrane helix</keyword>
<name>A0A671EIT7_RHIFE</name>
<dbReference type="Pfam" id="PF00020">
    <property type="entry name" value="TNFR_c6"/>
    <property type="match status" value="2"/>
</dbReference>
<accession>A0A671EIT7</accession>
<evidence type="ECO:0000256" key="1">
    <source>
        <dbReference type="ARBA" id="ARBA00004479"/>
    </source>
</evidence>
<dbReference type="Gene3D" id="2.10.50.10">
    <property type="entry name" value="Tumor Necrosis Factor Receptor, subunit A, domain 2"/>
    <property type="match status" value="3"/>
</dbReference>
<evidence type="ECO:0000256" key="3">
    <source>
        <dbReference type="ARBA" id="ARBA00022703"/>
    </source>
</evidence>
<dbReference type="InterPro" id="IPR001368">
    <property type="entry name" value="TNFR/NGFR_Cys_rich_reg"/>
</dbReference>
<evidence type="ECO:0000256" key="12">
    <source>
        <dbReference type="SAM" id="MobiDB-lite"/>
    </source>
</evidence>
<sequence>MPIPALSAQVPTASAVTTGQDRVHQQRAAPQEWKHMWCPPGFYLSEFSGDCAPCTRGMDFTSHSNNLSSCQVCSSCRPDEEEISSCTPTKDSECRCKSGTFLEENSPELCQRCSTRCPDGMVEAEPCTSWSDLQCVKQESGRSQPVLGIVLGTVCALVVLLLSAYACAYCHRRRIRQGEVGGMMGRRCHSLLPPSLPAVSQTERPFPPYLKSLLFSGLALLSFPVTTLHLPPHLHLFRVGIISRPVSGLTVTSSPWPRLGGQDPFFRAPSRAERCQLDDKSQEERVRCVYTALVRAEPNRDLIHVNFTSFPFSPPPESVPDLNCPFPVTRLRGLFVQCLSPQPTPCPQRCPYGGRCC</sequence>
<dbReference type="GO" id="GO:0036462">
    <property type="term" value="P:TRAIL-activated apoptotic signaling pathway"/>
    <property type="evidence" value="ECO:0007669"/>
    <property type="project" value="TreeGrafter"/>
</dbReference>
<feature type="region of interest" description="Disordered" evidence="12">
    <location>
        <begin position="1"/>
        <end position="23"/>
    </location>
</feature>
<dbReference type="PROSITE" id="PS50050">
    <property type="entry name" value="TNFR_NGFR_2"/>
    <property type="match status" value="2"/>
</dbReference>
<feature type="transmembrane region" description="Helical" evidence="13">
    <location>
        <begin position="146"/>
        <end position="168"/>
    </location>
</feature>
<evidence type="ECO:0000256" key="13">
    <source>
        <dbReference type="SAM" id="Phobius"/>
    </source>
</evidence>
<dbReference type="GO" id="GO:0043065">
    <property type="term" value="P:positive regulation of apoptotic process"/>
    <property type="evidence" value="ECO:0007669"/>
    <property type="project" value="TreeGrafter"/>
</dbReference>
<feature type="repeat" description="TNFR-Cys" evidence="11">
    <location>
        <begin position="95"/>
        <end position="135"/>
    </location>
</feature>
<evidence type="ECO:0000256" key="5">
    <source>
        <dbReference type="ARBA" id="ARBA00022737"/>
    </source>
</evidence>
<evidence type="ECO:0000256" key="10">
    <source>
        <dbReference type="ARBA" id="ARBA00023180"/>
    </source>
</evidence>
<dbReference type="SMART" id="SM00208">
    <property type="entry name" value="TNFR"/>
    <property type="match status" value="2"/>
</dbReference>
<dbReference type="GO" id="GO:0004888">
    <property type="term" value="F:transmembrane signaling receptor activity"/>
    <property type="evidence" value="ECO:0007669"/>
    <property type="project" value="UniProtKB-ARBA"/>
</dbReference>
<reference evidence="15 16" key="1">
    <citation type="journal article" date="2015" name="Annu Rev Anim Biosci">
        <title>The Genome 10K Project: a way forward.</title>
        <authorList>
            <person name="Koepfli K.P."/>
            <person name="Paten B."/>
            <person name="O'Brien S.J."/>
            <person name="Koepfli K.P."/>
            <person name="Paten B."/>
            <person name="Antunes A."/>
            <person name="Belov K."/>
            <person name="Bustamante C."/>
            <person name="Castoe T.A."/>
            <person name="Clawson H."/>
            <person name="Crawford A.J."/>
            <person name="Diekhans M."/>
            <person name="Distel D."/>
            <person name="Durbin R."/>
            <person name="Earl D."/>
            <person name="Fujita M.K."/>
            <person name="Gamble T."/>
            <person name="Georges A."/>
            <person name="Gemmell N."/>
            <person name="Gilbert M.T."/>
            <person name="Graves J.M."/>
            <person name="Green R.E."/>
            <person name="Hickey G."/>
            <person name="Jarvis E.D."/>
            <person name="Johnson W."/>
            <person name="Komissarov A."/>
            <person name="Korf I."/>
            <person name="Kuhn R."/>
            <person name="Larkin D.M."/>
            <person name="Lewin H."/>
            <person name="Lopez J.V."/>
            <person name="Ma J."/>
            <person name="Marques-Bonet T."/>
            <person name="Miller W."/>
            <person name="Murphy R."/>
            <person name="Pevzner P."/>
            <person name="Shapiro B."/>
            <person name="Steiner C."/>
            <person name="Tamazian G."/>
            <person name="Venkatesh B."/>
            <person name="Wang J."/>
            <person name="Wayne R."/>
            <person name="Wiley E."/>
            <person name="Yang H."/>
            <person name="Zhang G."/>
            <person name="Haussler D."/>
            <person name="Ryder O."/>
            <person name="O'Brien S.J."/>
        </authorList>
    </citation>
    <scope>NUCLEOTIDE SEQUENCE</scope>
</reference>
<dbReference type="Proteomes" id="UP000472240">
    <property type="component" value="Chromosome 18"/>
</dbReference>
<evidence type="ECO:0000256" key="11">
    <source>
        <dbReference type="PROSITE-ProRule" id="PRU00206"/>
    </source>
</evidence>
<evidence type="ECO:0000256" key="2">
    <source>
        <dbReference type="ARBA" id="ARBA00022692"/>
    </source>
</evidence>
<keyword evidence="8 11" id="KW-1015">Disulfide bond</keyword>
<keyword evidence="7 13" id="KW-0472">Membrane</keyword>
<dbReference type="PRINTS" id="PR01956">
    <property type="entry name" value="TNFACTORR10"/>
</dbReference>
<feature type="domain" description="TNFR-Cys" evidence="14">
    <location>
        <begin position="53"/>
        <end position="94"/>
    </location>
</feature>
<reference evidence="15 16" key="2">
    <citation type="journal article" date="2018" name="Annu Rev Anim Biosci">
        <title>Bat Biology, Genomes, and the Bat1K Project: To Generate Chromosome-Level Genomes for All Living Bat Species.</title>
        <authorList>
            <person name="Teeling E.C."/>
            <person name="Vernes S.C."/>
            <person name="Davalos L.M."/>
            <person name="Ray D.A."/>
            <person name="Gilbert M.T.P."/>
            <person name="Myers E."/>
        </authorList>
    </citation>
    <scope>NUCLEOTIDE SEQUENCE</scope>
</reference>
<evidence type="ECO:0000256" key="6">
    <source>
        <dbReference type="ARBA" id="ARBA00022989"/>
    </source>
</evidence>
<keyword evidence="16" id="KW-1185">Reference proteome</keyword>
<evidence type="ECO:0000256" key="9">
    <source>
        <dbReference type="ARBA" id="ARBA00023170"/>
    </source>
</evidence>
<evidence type="ECO:0000313" key="15">
    <source>
        <dbReference type="Ensembl" id="ENSRFEP00010012965.1"/>
    </source>
</evidence>
<dbReference type="Ensembl" id="ENSRFET00010014188.1">
    <property type="protein sequence ID" value="ENSRFEP00010012965.1"/>
    <property type="gene ID" value="ENSRFEG00010008806.1"/>
</dbReference>
<dbReference type="PANTHER" id="PTHR46330:SF1">
    <property type="entry name" value="TUMOR NECROSIS FACTOR RECEPTOR SUPERFAMILY MEMBER 10B"/>
    <property type="match status" value="1"/>
</dbReference>
<dbReference type="FunFam" id="2.10.50.10:FF:000004">
    <property type="entry name" value="Tumor necrosis factor receptor superfamily member 6"/>
    <property type="match status" value="1"/>
</dbReference>
<evidence type="ECO:0000259" key="14">
    <source>
        <dbReference type="PROSITE" id="PS50050"/>
    </source>
</evidence>
<keyword evidence="2 13" id="KW-0812">Transmembrane</keyword>
<feature type="disulfide bond" evidence="11">
    <location>
        <begin position="76"/>
        <end position="94"/>
    </location>
</feature>
<feature type="repeat" description="TNFR-Cys" evidence="11">
    <location>
        <begin position="53"/>
        <end position="94"/>
    </location>
</feature>
<dbReference type="GO" id="GO:0009986">
    <property type="term" value="C:cell surface"/>
    <property type="evidence" value="ECO:0007669"/>
    <property type="project" value="TreeGrafter"/>
</dbReference>
<dbReference type="InterPro" id="IPR020465">
    <property type="entry name" value="TNFR_10"/>
</dbReference>
<dbReference type="GeneTree" id="ENSGT00940000162957"/>
<keyword evidence="10" id="KW-0325">Glycoprotein</keyword>
<dbReference type="InterPro" id="IPR034024">
    <property type="entry name" value="TNFRSF10_N"/>
</dbReference>
<reference evidence="15" key="5">
    <citation type="submission" date="2025-09" db="UniProtKB">
        <authorList>
            <consortium name="Ensembl"/>
        </authorList>
    </citation>
    <scope>IDENTIFICATION</scope>
</reference>
<keyword evidence="9" id="KW-0675">Receptor</keyword>
<keyword evidence="4" id="KW-0732">Signal</keyword>
<protein>
    <recommendedName>
        <fullName evidence="14">TNFR-Cys domain-containing protein</fullName>
    </recommendedName>
</protein>
<reference evidence="15" key="4">
    <citation type="submission" date="2025-08" db="UniProtKB">
        <authorList>
            <consortium name="Ensembl"/>
        </authorList>
    </citation>
    <scope>IDENTIFICATION</scope>
</reference>
<dbReference type="GO" id="GO:0005886">
    <property type="term" value="C:plasma membrane"/>
    <property type="evidence" value="ECO:0007669"/>
    <property type="project" value="TreeGrafter"/>
</dbReference>
<feature type="domain" description="TNFR-Cys" evidence="14">
    <location>
        <begin position="95"/>
        <end position="135"/>
    </location>
</feature>